<dbReference type="Pfam" id="PF16344">
    <property type="entry name" value="FecR_C"/>
    <property type="match status" value="1"/>
</dbReference>
<dbReference type="GO" id="GO:0016989">
    <property type="term" value="F:sigma factor antagonist activity"/>
    <property type="evidence" value="ECO:0007669"/>
    <property type="project" value="TreeGrafter"/>
</dbReference>
<dbReference type="Proteomes" id="UP000248882">
    <property type="component" value="Unassembled WGS sequence"/>
</dbReference>
<feature type="transmembrane region" description="Helical" evidence="1">
    <location>
        <begin position="90"/>
        <end position="110"/>
    </location>
</feature>
<accession>A0A2W7RI39</accession>
<dbReference type="InterPro" id="IPR006860">
    <property type="entry name" value="FecR"/>
</dbReference>
<proteinExistence type="predicted"/>
<keyword evidence="1" id="KW-0812">Transmembrane</keyword>
<keyword evidence="5" id="KW-1185">Reference proteome</keyword>
<dbReference type="EMBL" id="QKZT01000005">
    <property type="protein sequence ID" value="PZX54019.1"/>
    <property type="molecule type" value="Genomic_DNA"/>
</dbReference>
<dbReference type="InterPro" id="IPR012373">
    <property type="entry name" value="Ferrdict_sens_TM"/>
</dbReference>
<dbReference type="Pfam" id="PF04773">
    <property type="entry name" value="FecR"/>
    <property type="match status" value="1"/>
</dbReference>
<organism evidence="4 5">
    <name type="scientific">Algoriphagus chordae</name>
    <dbReference type="NCBI Taxonomy" id="237019"/>
    <lineage>
        <taxon>Bacteria</taxon>
        <taxon>Pseudomonadati</taxon>
        <taxon>Bacteroidota</taxon>
        <taxon>Cytophagia</taxon>
        <taxon>Cytophagales</taxon>
        <taxon>Cyclobacteriaceae</taxon>
        <taxon>Algoriphagus</taxon>
    </lineage>
</organism>
<gene>
    <name evidence="4" type="ORF">LV85_01358</name>
</gene>
<evidence type="ECO:0000259" key="2">
    <source>
        <dbReference type="Pfam" id="PF04773"/>
    </source>
</evidence>
<keyword evidence="1" id="KW-1133">Transmembrane helix</keyword>
<name>A0A2W7RI39_9BACT</name>
<evidence type="ECO:0000259" key="3">
    <source>
        <dbReference type="Pfam" id="PF16344"/>
    </source>
</evidence>
<feature type="domain" description="Protein FecR C-terminal" evidence="3">
    <location>
        <begin position="262"/>
        <end position="326"/>
    </location>
</feature>
<feature type="domain" description="FecR protein" evidence="2">
    <location>
        <begin position="127"/>
        <end position="216"/>
    </location>
</feature>
<dbReference type="AlphaFoldDB" id="A0A2W7RI39"/>
<dbReference type="PANTHER" id="PTHR30273:SF2">
    <property type="entry name" value="PROTEIN FECR"/>
    <property type="match status" value="1"/>
</dbReference>
<reference evidence="4 5" key="1">
    <citation type="submission" date="2018-06" db="EMBL/GenBank/DDBJ databases">
        <title>Genomic Encyclopedia of Archaeal and Bacterial Type Strains, Phase II (KMG-II): from individual species to whole genera.</title>
        <authorList>
            <person name="Goeker M."/>
        </authorList>
    </citation>
    <scope>NUCLEOTIDE SEQUENCE [LARGE SCALE GENOMIC DNA]</scope>
    <source>
        <strain evidence="4 5">DSM 19830</strain>
    </source>
</reference>
<dbReference type="InterPro" id="IPR032508">
    <property type="entry name" value="FecR_C"/>
</dbReference>
<protein>
    <submittedName>
        <fullName evidence="4">FecR family protein</fullName>
    </submittedName>
</protein>
<comment type="caution">
    <text evidence="4">The sequence shown here is derived from an EMBL/GenBank/DDBJ whole genome shotgun (WGS) entry which is preliminary data.</text>
</comment>
<dbReference type="Gene3D" id="2.60.120.1440">
    <property type="match status" value="1"/>
</dbReference>
<dbReference type="PANTHER" id="PTHR30273">
    <property type="entry name" value="PERIPLASMIC SIGNAL SENSOR AND SIGMA FACTOR ACTIVATOR FECR-RELATED"/>
    <property type="match status" value="1"/>
</dbReference>
<dbReference type="PIRSF" id="PIRSF018266">
    <property type="entry name" value="FecR"/>
    <property type="match status" value="1"/>
</dbReference>
<evidence type="ECO:0000313" key="5">
    <source>
        <dbReference type="Proteomes" id="UP000248882"/>
    </source>
</evidence>
<keyword evidence="1" id="KW-0472">Membrane</keyword>
<evidence type="ECO:0000313" key="4">
    <source>
        <dbReference type="EMBL" id="PZX54019.1"/>
    </source>
</evidence>
<dbReference type="Gene3D" id="3.55.50.30">
    <property type="match status" value="1"/>
</dbReference>
<evidence type="ECO:0000256" key="1">
    <source>
        <dbReference type="SAM" id="Phobius"/>
    </source>
</evidence>
<sequence length="327" mass="37286">METMNEEKLIKYLLQESDSEETKAVQEWISEDEANQKQFEEVQWIWKSSKVLLEKSEVDENLAWQRFTKLRNESSSAAPTQNQRFLQRGWFKAAAAVTLIFVSAWVYSAFLPQSGRAYYSSVELQSEGSPIEVAILDGTSITLNKNTSLSYSQKFLGKQRNVSLESGEAFFDVKRNENKPFVIQTEKVQITVLGTSFHVKTAGNTTEVIVVTGSVQVEIDGKKEVLKPDEKLRVNQETGEMEKTLPSNKLYNYYVSKRFQADRIPLEELVKTLNEAYDANIEIARDELRTLPITTTLEYGSLSKNLDVIRETLNLKISLSDGKIRIE</sequence>